<comment type="caution">
    <text evidence="1">The sequence shown here is derived from an EMBL/GenBank/DDBJ whole genome shotgun (WGS) entry which is preliminary data.</text>
</comment>
<gene>
    <name evidence="1" type="ORF">K488DRAFT_9317</name>
</gene>
<feature type="non-terminal residue" evidence="1">
    <location>
        <position position="1"/>
    </location>
</feature>
<reference evidence="1" key="2">
    <citation type="journal article" date="2022" name="New Phytol.">
        <title>Evolutionary transition to the ectomycorrhizal habit in the genomes of a hyperdiverse lineage of mushroom-forming fungi.</title>
        <authorList>
            <person name="Looney B."/>
            <person name="Miyauchi S."/>
            <person name="Morin E."/>
            <person name="Drula E."/>
            <person name="Courty P.E."/>
            <person name="Kohler A."/>
            <person name="Kuo A."/>
            <person name="LaButti K."/>
            <person name="Pangilinan J."/>
            <person name="Lipzen A."/>
            <person name="Riley R."/>
            <person name="Andreopoulos W."/>
            <person name="He G."/>
            <person name="Johnson J."/>
            <person name="Nolan M."/>
            <person name="Tritt A."/>
            <person name="Barry K.W."/>
            <person name="Grigoriev I.V."/>
            <person name="Nagy L.G."/>
            <person name="Hibbett D."/>
            <person name="Henrissat B."/>
            <person name="Matheny P.B."/>
            <person name="Labbe J."/>
            <person name="Martin F.M."/>
        </authorList>
    </citation>
    <scope>NUCLEOTIDE SEQUENCE</scope>
    <source>
        <strain evidence="1">EC-137</strain>
    </source>
</reference>
<feature type="non-terminal residue" evidence="1">
    <location>
        <position position="105"/>
    </location>
</feature>
<keyword evidence="2" id="KW-1185">Reference proteome</keyword>
<proteinExistence type="predicted"/>
<accession>A0ACB8QBB4</accession>
<organism evidence="1 2">
    <name type="scientific">Vararia minispora EC-137</name>
    <dbReference type="NCBI Taxonomy" id="1314806"/>
    <lineage>
        <taxon>Eukaryota</taxon>
        <taxon>Fungi</taxon>
        <taxon>Dikarya</taxon>
        <taxon>Basidiomycota</taxon>
        <taxon>Agaricomycotina</taxon>
        <taxon>Agaricomycetes</taxon>
        <taxon>Russulales</taxon>
        <taxon>Lachnocladiaceae</taxon>
        <taxon>Vararia</taxon>
    </lineage>
</organism>
<evidence type="ECO:0000313" key="2">
    <source>
        <dbReference type="Proteomes" id="UP000814128"/>
    </source>
</evidence>
<protein>
    <submittedName>
        <fullName evidence="1">Uncharacterized protein</fullName>
    </submittedName>
</protein>
<name>A0ACB8QBB4_9AGAM</name>
<sequence length="105" mass="11793">TSQHYDDVLGSKIKSLVSGSVKRAKLERAEHTITYESFVEDLDSGDSFTTALIDLLVKELAERRMRQSAEDRRLISDSTSRSLRMLAAPARVYRQRRTPGSVPAP</sequence>
<reference evidence="1" key="1">
    <citation type="submission" date="2021-02" db="EMBL/GenBank/DDBJ databases">
        <authorList>
            <consortium name="DOE Joint Genome Institute"/>
            <person name="Ahrendt S."/>
            <person name="Looney B.P."/>
            <person name="Miyauchi S."/>
            <person name="Morin E."/>
            <person name="Drula E."/>
            <person name="Courty P.E."/>
            <person name="Chicoki N."/>
            <person name="Fauchery L."/>
            <person name="Kohler A."/>
            <person name="Kuo A."/>
            <person name="Labutti K."/>
            <person name="Pangilinan J."/>
            <person name="Lipzen A."/>
            <person name="Riley R."/>
            <person name="Andreopoulos W."/>
            <person name="He G."/>
            <person name="Johnson J."/>
            <person name="Barry K.W."/>
            <person name="Grigoriev I.V."/>
            <person name="Nagy L."/>
            <person name="Hibbett D."/>
            <person name="Henrissat B."/>
            <person name="Matheny P.B."/>
            <person name="Labbe J."/>
            <person name="Martin F."/>
        </authorList>
    </citation>
    <scope>NUCLEOTIDE SEQUENCE</scope>
    <source>
        <strain evidence="1">EC-137</strain>
    </source>
</reference>
<dbReference type="Proteomes" id="UP000814128">
    <property type="component" value="Unassembled WGS sequence"/>
</dbReference>
<dbReference type="EMBL" id="MU273703">
    <property type="protein sequence ID" value="KAI0029039.1"/>
    <property type="molecule type" value="Genomic_DNA"/>
</dbReference>
<evidence type="ECO:0000313" key="1">
    <source>
        <dbReference type="EMBL" id="KAI0029039.1"/>
    </source>
</evidence>